<feature type="chain" id="PRO_5008659723" description="Lipoprotein" evidence="1">
    <location>
        <begin position="22"/>
        <end position="108"/>
    </location>
</feature>
<dbReference type="OrthoDB" id="8720220at2"/>
<dbReference type="RefSeq" id="WP_065990073.1">
    <property type="nucleotide sequence ID" value="NZ_MDEN01000064.1"/>
</dbReference>
<accession>A0A1C2DV99</accession>
<name>A0A1C2DV99_9PSED</name>
<feature type="signal peptide" evidence="1">
    <location>
        <begin position="1"/>
        <end position="21"/>
    </location>
</feature>
<evidence type="ECO:0008006" key="4">
    <source>
        <dbReference type="Google" id="ProtNLM"/>
    </source>
</evidence>
<evidence type="ECO:0000256" key="1">
    <source>
        <dbReference type="SAM" id="SignalP"/>
    </source>
</evidence>
<dbReference type="EMBL" id="MDEN01000064">
    <property type="protein sequence ID" value="OCX18575.1"/>
    <property type="molecule type" value="Genomic_DNA"/>
</dbReference>
<organism evidence="2 3">
    <name type="scientific">Pseudomonas graminis</name>
    <dbReference type="NCBI Taxonomy" id="158627"/>
    <lineage>
        <taxon>Bacteria</taxon>
        <taxon>Pseudomonadati</taxon>
        <taxon>Pseudomonadota</taxon>
        <taxon>Gammaproteobacteria</taxon>
        <taxon>Pseudomonadales</taxon>
        <taxon>Pseudomonadaceae</taxon>
        <taxon>Pseudomonas</taxon>
    </lineage>
</organism>
<dbReference type="AlphaFoldDB" id="A0A1C2DV99"/>
<sequence length="108" mass="11511">MKMHAALLLVLTACAAGQANASSPDAWAGFNKTLVDSCVSASSLKNAKPAGADAAFDDSVGFNALLIKGQYKQAFMKNKTGTELCLYDRKNKKAVITEWDNVTTLPKK</sequence>
<evidence type="ECO:0000313" key="3">
    <source>
        <dbReference type="Proteomes" id="UP000095143"/>
    </source>
</evidence>
<gene>
    <name evidence="2" type="ORF">BBI10_16320</name>
</gene>
<keyword evidence="1" id="KW-0732">Signal</keyword>
<proteinExistence type="predicted"/>
<protein>
    <recommendedName>
        <fullName evidence="4">Lipoprotein</fullName>
    </recommendedName>
</protein>
<comment type="caution">
    <text evidence="2">The sequence shown here is derived from an EMBL/GenBank/DDBJ whole genome shotgun (WGS) entry which is preliminary data.</text>
</comment>
<evidence type="ECO:0000313" key="2">
    <source>
        <dbReference type="EMBL" id="OCX18575.1"/>
    </source>
</evidence>
<reference evidence="2 3" key="1">
    <citation type="submission" date="2016-08" db="EMBL/GenBank/DDBJ databases">
        <title>Whole genome sequence of Pseudomonas graminis strain UASWS1507, a potential biological control agent for agriculture.</title>
        <authorList>
            <person name="Crovadore J."/>
            <person name="Calmin G."/>
            <person name="Chablais R."/>
            <person name="Cochard B."/>
            <person name="Lefort F."/>
        </authorList>
    </citation>
    <scope>NUCLEOTIDE SEQUENCE [LARGE SCALE GENOMIC DNA]</scope>
    <source>
        <strain evidence="2 3">UASWS1507</strain>
    </source>
</reference>
<dbReference type="Proteomes" id="UP000095143">
    <property type="component" value="Unassembled WGS sequence"/>
</dbReference>